<dbReference type="STRING" id="329186.SAMN02927925_01994"/>
<feature type="domain" description="Peptidase C1A papain C-terminal" evidence="2">
    <location>
        <begin position="98"/>
        <end position="310"/>
    </location>
</feature>
<dbReference type="InterPro" id="IPR038765">
    <property type="entry name" value="Papain-like_cys_pep_sf"/>
</dbReference>
<comment type="similarity">
    <text evidence="1">Belongs to the peptidase C1 family.</text>
</comment>
<evidence type="ECO:0000259" key="2">
    <source>
        <dbReference type="SMART" id="SM00645"/>
    </source>
</evidence>
<dbReference type="EMBL" id="FMTY01000004">
    <property type="protein sequence ID" value="SCX13663.1"/>
    <property type="molecule type" value="Genomic_DNA"/>
</dbReference>
<keyword evidence="3" id="KW-0645">Protease</keyword>
<accession>A0A1G4VY43</accession>
<dbReference type="PROSITE" id="PS51257">
    <property type="entry name" value="PROKAR_LIPOPROTEIN"/>
    <property type="match status" value="1"/>
</dbReference>
<dbReference type="Pfam" id="PF00112">
    <property type="entry name" value="Peptidase_C1"/>
    <property type="match status" value="1"/>
</dbReference>
<dbReference type="GO" id="GO:0008234">
    <property type="term" value="F:cysteine-type peptidase activity"/>
    <property type="evidence" value="ECO:0007669"/>
    <property type="project" value="InterPro"/>
</dbReference>
<dbReference type="CDD" id="cd02619">
    <property type="entry name" value="Peptidase_C1"/>
    <property type="match status" value="1"/>
</dbReference>
<organism evidence="3 4">
    <name type="scientific">Flavobacterium saliperosum</name>
    <dbReference type="NCBI Taxonomy" id="329186"/>
    <lineage>
        <taxon>Bacteria</taxon>
        <taxon>Pseudomonadati</taxon>
        <taxon>Bacteroidota</taxon>
        <taxon>Flavobacteriia</taxon>
        <taxon>Flavobacteriales</taxon>
        <taxon>Flavobacteriaceae</taxon>
        <taxon>Flavobacterium</taxon>
    </lineage>
</organism>
<sequence>MKKHFLTSWPKKIGLLLFGALVLGSCENEKTDDTAVQEKLMDGEVNLLDQGRYGCAPFSEAYLKSIKFLSPEEYVSKLSELRPDLATAEQRVVATTALPYSKYLPSPPVGNQGSEGSCVGWGVGYAAHGITRYINNSVHQNSWSGAVRSAAYVYNQIKLGNCGAGSYPNDAMNLIKNQGQCSNSQMPYVAGGCYTQPTTQQRTWAAGRKSNGWFYVNPTSVADLKYYLSQNYPIAACFDVNQSFYDMRLNNHVWSNLYGTRQGGHCVCIVGYDDTTRQFKVLNSWGSGWGRSGYFYVTYDNMARGAFGWTGCILPNAAANAPQ</sequence>
<dbReference type="AlphaFoldDB" id="A0A1G4VY43"/>
<reference evidence="3 4" key="1">
    <citation type="submission" date="2016-10" db="EMBL/GenBank/DDBJ databases">
        <authorList>
            <person name="de Groot N.N."/>
        </authorList>
    </citation>
    <scope>NUCLEOTIDE SEQUENCE [LARGE SCALE GENOMIC DNA]</scope>
    <source>
        <strain evidence="3 4">CGMCC 1.3801</strain>
    </source>
</reference>
<dbReference type="Gene3D" id="3.90.70.10">
    <property type="entry name" value="Cysteine proteinases"/>
    <property type="match status" value="1"/>
</dbReference>
<evidence type="ECO:0000256" key="1">
    <source>
        <dbReference type="ARBA" id="ARBA00008455"/>
    </source>
</evidence>
<dbReference type="SUPFAM" id="SSF54001">
    <property type="entry name" value="Cysteine proteinases"/>
    <property type="match status" value="1"/>
</dbReference>
<dbReference type="InterPro" id="IPR025660">
    <property type="entry name" value="Pept_his_AS"/>
</dbReference>
<name>A0A1G4VY43_9FLAO</name>
<dbReference type="InterPro" id="IPR000668">
    <property type="entry name" value="Peptidase_C1A_C"/>
</dbReference>
<protein>
    <submittedName>
        <fullName evidence="3">Papain family cysteine protease</fullName>
    </submittedName>
</protein>
<dbReference type="eggNOG" id="COG4870">
    <property type="taxonomic scope" value="Bacteria"/>
</dbReference>
<dbReference type="SMART" id="SM00645">
    <property type="entry name" value="Pept_C1"/>
    <property type="match status" value="1"/>
</dbReference>
<gene>
    <name evidence="3" type="ORF">SAMN02927925_01994</name>
</gene>
<dbReference type="GO" id="GO:0006508">
    <property type="term" value="P:proteolysis"/>
    <property type="evidence" value="ECO:0007669"/>
    <property type="project" value="UniProtKB-KW"/>
</dbReference>
<dbReference type="RefSeq" id="WP_023576105.1">
    <property type="nucleotide sequence ID" value="NZ_CBCSBQ010000001.1"/>
</dbReference>
<dbReference type="Proteomes" id="UP000182124">
    <property type="component" value="Unassembled WGS sequence"/>
</dbReference>
<evidence type="ECO:0000313" key="4">
    <source>
        <dbReference type="Proteomes" id="UP000182124"/>
    </source>
</evidence>
<dbReference type="PANTHER" id="PTHR12411">
    <property type="entry name" value="CYSTEINE PROTEASE FAMILY C1-RELATED"/>
    <property type="match status" value="1"/>
</dbReference>
<dbReference type="PROSITE" id="PS00639">
    <property type="entry name" value="THIOL_PROTEASE_HIS"/>
    <property type="match status" value="1"/>
</dbReference>
<keyword evidence="3" id="KW-0378">Hydrolase</keyword>
<proteinExistence type="inferred from homology"/>
<evidence type="ECO:0000313" key="3">
    <source>
        <dbReference type="EMBL" id="SCX13663.1"/>
    </source>
</evidence>
<dbReference type="InterPro" id="IPR013128">
    <property type="entry name" value="Peptidase_C1A"/>
</dbReference>